<organism evidence="2 3">
    <name type="scientific">Parvularcula marina</name>
    <dbReference type="NCBI Taxonomy" id="2292771"/>
    <lineage>
        <taxon>Bacteria</taxon>
        <taxon>Pseudomonadati</taxon>
        <taxon>Pseudomonadota</taxon>
        <taxon>Alphaproteobacteria</taxon>
        <taxon>Parvularculales</taxon>
        <taxon>Parvularculaceae</taxon>
        <taxon>Parvularcula</taxon>
    </lineage>
</organism>
<comment type="caution">
    <text evidence="2">The sequence shown here is derived from an EMBL/GenBank/DDBJ whole genome shotgun (WGS) entry which is preliminary data.</text>
</comment>
<dbReference type="EMBL" id="QUQO01000001">
    <property type="protein sequence ID" value="RFB06300.1"/>
    <property type="molecule type" value="Genomic_DNA"/>
</dbReference>
<evidence type="ECO:0000313" key="2">
    <source>
        <dbReference type="EMBL" id="RFB06300.1"/>
    </source>
</evidence>
<evidence type="ECO:0000313" key="3">
    <source>
        <dbReference type="Proteomes" id="UP000264589"/>
    </source>
</evidence>
<dbReference type="AlphaFoldDB" id="A0A371RLF4"/>
<accession>A0A371RLF4</accession>
<proteinExistence type="predicted"/>
<name>A0A371RLF4_9PROT</name>
<keyword evidence="3" id="KW-1185">Reference proteome</keyword>
<sequence length="414" mass="45008">MPTGSWAVLPAPRPDRDRPSARKCGTAWGLLAALSRGQPVRIGMWQQIASDVFMKPQMRHAFAGMRDIVVTERRRTPMKWQLWAVSGASAIVAACSTPTPVDNSRTVTEVETEATTAPVDLTENSGVRSCRGEEVIRGRQRLAELSDGSLVTMAPMQVNADGAPHAYHPDNAEGGAILHLCNAGKVYLPDGSSYHGSESNETCTGKFMDDVAKIREAGWDDPEVGAVNWYGIYATGRVRIGTQFVQNVKPPLTEEGFYISPTALEDRGFAPDDQRRYVNAITVPHAVVRRDSGVELGTFGVAWRTKDCPGGRVCDPVPFIVADIGPKIGEGSIALTRLVNGLEVTEDITRENRFQGAVSDEDDVMWVFFGGRRAPTPYTPGSVERHAEAAFEAWGGEDRLAQCLRVEQPVANGD</sequence>
<evidence type="ECO:0000256" key="1">
    <source>
        <dbReference type="SAM" id="MobiDB-lite"/>
    </source>
</evidence>
<dbReference type="Proteomes" id="UP000264589">
    <property type="component" value="Unassembled WGS sequence"/>
</dbReference>
<feature type="region of interest" description="Disordered" evidence="1">
    <location>
        <begin position="1"/>
        <end position="22"/>
    </location>
</feature>
<dbReference type="InParanoid" id="A0A371RLF4"/>
<protein>
    <submittedName>
        <fullName evidence="2">Uncharacterized protein</fullName>
    </submittedName>
</protein>
<reference evidence="2 3" key="1">
    <citation type="submission" date="2018-08" db="EMBL/GenBank/DDBJ databases">
        <title>Parvularcula sp. SM1705, isolated from surface water of the South Sea China.</title>
        <authorList>
            <person name="Sun L."/>
        </authorList>
    </citation>
    <scope>NUCLEOTIDE SEQUENCE [LARGE SCALE GENOMIC DNA]</scope>
    <source>
        <strain evidence="2 3">SM1705</strain>
    </source>
</reference>
<gene>
    <name evidence="2" type="ORF">DX908_01240</name>
</gene>